<evidence type="ECO:0000313" key="1">
    <source>
        <dbReference type="EMBL" id="XBS67871.1"/>
    </source>
</evidence>
<organism evidence="1">
    <name type="scientific">Wolbachia endosymbiont of Armadillidium arcangelii</name>
    <dbReference type="NCBI Taxonomy" id="3158571"/>
    <lineage>
        <taxon>Bacteria</taxon>
        <taxon>Pseudomonadati</taxon>
        <taxon>Pseudomonadota</taxon>
        <taxon>Alphaproteobacteria</taxon>
        <taxon>Rickettsiales</taxon>
        <taxon>Anaplasmataceae</taxon>
        <taxon>Wolbachieae</taxon>
        <taxon>Wolbachia</taxon>
    </lineage>
</organism>
<evidence type="ECO:0008006" key="2">
    <source>
        <dbReference type="Google" id="ProtNLM"/>
    </source>
</evidence>
<accession>A0AAU7Q4G0</accession>
<name>A0AAU7Q4G0_9RICK</name>
<dbReference type="SUPFAM" id="SSF56672">
    <property type="entry name" value="DNA/RNA polymerases"/>
    <property type="match status" value="1"/>
</dbReference>
<reference evidence="1" key="1">
    <citation type="submission" date="2024-06" db="EMBL/GenBank/DDBJ databases">
        <authorList>
            <person name="Dussert Y."/>
            <person name="Peccoud J."/>
            <person name="Pigeault R."/>
        </authorList>
    </citation>
    <scope>NUCLEOTIDE SEQUENCE</scope>
    <source>
        <strain evidence="1">WArc</strain>
    </source>
</reference>
<proteinExistence type="predicted"/>
<dbReference type="AlphaFoldDB" id="A0AAU7Q4G0"/>
<dbReference type="EMBL" id="CP157942">
    <property type="protein sequence ID" value="XBS67871.1"/>
    <property type="molecule type" value="Genomic_DNA"/>
</dbReference>
<sequence>MVHCKTRKQAEFMKVMIEERLAKCKLKLHPEKTHIVYSKDDDRREEFPTQSFDFLGYTFRPRIAKNKMRNYFVSFLPAICNKAKKKIKKTIKSWRIHRITWITLENIEENRSNRALLHHSREKNWQLLTKFTIKQAFNLRKKNMPTKMKVSNCYEYNKFLQERGNIFHFINGKLVRK</sequence>
<gene>
    <name evidence="1" type="ORF">ABLO99_08215</name>
</gene>
<dbReference type="InterPro" id="IPR043502">
    <property type="entry name" value="DNA/RNA_pol_sf"/>
</dbReference>
<dbReference type="RefSeq" id="WP_349968532.1">
    <property type="nucleotide sequence ID" value="NZ_CP157942.1"/>
</dbReference>
<protein>
    <recommendedName>
        <fullName evidence="2">Reverse transcriptase</fullName>
    </recommendedName>
</protein>